<dbReference type="NCBIfam" id="NF033788">
    <property type="entry name" value="HTH_metalloreg"/>
    <property type="match status" value="1"/>
</dbReference>
<dbReference type="PANTHER" id="PTHR38600:SF1">
    <property type="entry name" value="TRANSCRIPTIONAL REGULATORY PROTEIN"/>
    <property type="match status" value="1"/>
</dbReference>
<name>A0ABQ1GMG4_9BACL</name>
<reference evidence="4" key="1">
    <citation type="journal article" date="2019" name="Int. J. Syst. Evol. Microbiol.">
        <title>The Global Catalogue of Microorganisms (GCM) 10K type strain sequencing project: providing services to taxonomists for standard genome sequencing and annotation.</title>
        <authorList>
            <consortium name="The Broad Institute Genomics Platform"/>
            <consortium name="The Broad Institute Genome Sequencing Center for Infectious Disease"/>
            <person name="Wu L."/>
            <person name="Ma J."/>
        </authorList>
    </citation>
    <scope>NUCLEOTIDE SEQUENCE [LARGE SCALE GENOMIC DNA]</scope>
    <source>
        <strain evidence="4">CGMCC 1.15044</strain>
    </source>
</reference>
<evidence type="ECO:0000313" key="3">
    <source>
        <dbReference type="EMBL" id="GGA46462.1"/>
    </source>
</evidence>
<dbReference type="PROSITE" id="PS50987">
    <property type="entry name" value="HTH_ARSR_2"/>
    <property type="match status" value="1"/>
</dbReference>
<evidence type="ECO:0000259" key="2">
    <source>
        <dbReference type="PROSITE" id="PS50987"/>
    </source>
</evidence>
<dbReference type="InterPro" id="IPR036388">
    <property type="entry name" value="WH-like_DNA-bd_sf"/>
</dbReference>
<evidence type="ECO:0000256" key="1">
    <source>
        <dbReference type="ARBA" id="ARBA00023125"/>
    </source>
</evidence>
<dbReference type="PRINTS" id="PR00778">
    <property type="entry name" value="HTHARSR"/>
</dbReference>
<feature type="domain" description="HTH arsR-type" evidence="2">
    <location>
        <begin position="1"/>
        <end position="93"/>
    </location>
</feature>
<dbReference type="RefSeq" id="WP_094094258.1">
    <property type="nucleotide sequence ID" value="NZ_BMHF01000014.1"/>
</dbReference>
<dbReference type="EMBL" id="BMHF01000014">
    <property type="protein sequence ID" value="GGA46462.1"/>
    <property type="molecule type" value="Genomic_DNA"/>
</dbReference>
<dbReference type="SUPFAM" id="SSF46785">
    <property type="entry name" value="Winged helix' DNA-binding domain"/>
    <property type="match status" value="1"/>
</dbReference>
<comment type="caution">
    <text evidence="3">The sequence shown here is derived from an EMBL/GenBank/DDBJ whole genome shotgun (WGS) entry which is preliminary data.</text>
</comment>
<organism evidence="3 4">
    <name type="scientific">Paenibacillus physcomitrellae</name>
    <dbReference type="NCBI Taxonomy" id="1619311"/>
    <lineage>
        <taxon>Bacteria</taxon>
        <taxon>Bacillati</taxon>
        <taxon>Bacillota</taxon>
        <taxon>Bacilli</taxon>
        <taxon>Bacillales</taxon>
        <taxon>Paenibacillaceae</taxon>
        <taxon>Paenibacillus</taxon>
    </lineage>
</organism>
<dbReference type="InterPro" id="IPR001845">
    <property type="entry name" value="HTH_ArsR_DNA-bd_dom"/>
</dbReference>
<gene>
    <name evidence="3" type="ORF">GCM10010917_34710</name>
</gene>
<accession>A0ABQ1GMG4</accession>
<dbReference type="CDD" id="cd00090">
    <property type="entry name" value="HTH_ARSR"/>
    <property type="match status" value="1"/>
</dbReference>
<protein>
    <submittedName>
        <fullName evidence="3">Transcriptional regulator</fullName>
    </submittedName>
</protein>
<keyword evidence="1" id="KW-0238">DNA-binding</keyword>
<dbReference type="InterPro" id="IPR011991">
    <property type="entry name" value="ArsR-like_HTH"/>
</dbReference>
<keyword evidence="4" id="KW-1185">Reference proteome</keyword>
<dbReference type="Pfam" id="PF01022">
    <property type="entry name" value="HTH_5"/>
    <property type="match status" value="1"/>
</dbReference>
<dbReference type="PANTHER" id="PTHR38600">
    <property type="entry name" value="TRANSCRIPTIONAL REGULATORY PROTEIN"/>
    <property type="match status" value="1"/>
</dbReference>
<dbReference type="Gene3D" id="1.10.10.10">
    <property type="entry name" value="Winged helix-like DNA-binding domain superfamily/Winged helix DNA-binding domain"/>
    <property type="match status" value="1"/>
</dbReference>
<dbReference type="SMART" id="SM00418">
    <property type="entry name" value="HTH_ARSR"/>
    <property type="match status" value="1"/>
</dbReference>
<proteinExistence type="predicted"/>
<sequence length="124" mass="13984">MTSSAAKHDVFHAISDPSRRKLLKLLAGKEMPVNEICEHFPMTRTAVSKHLRILSDANLVSVQKVGRESRYKLEAGGLMEVKEWVSFYEQYWDNKLSLLRHLVENGGAPVALHAAKAKPEDETE</sequence>
<dbReference type="InterPro" id="IPR036390">
    <property type="entry name" value="WH_DNA-bd_sf"/>
</dbReference>
<evidence type="ECO:0000313" key="4">
    <source>
        <dbReference type="Proteomes" id="UP000609323"/>
    </source>
</evidence>
<dbReference type="Proteomes" id="UP000609323">
    <property type="component" value="Unassembled WGS sequence"/>
</dbReference>